<accession>A0A319B171</accession>
<evidence type="ECO:0000256" key="3">
    <source>
        <dbReference type="SAM" id="MobiDB-lite"/>
    </source>
</evidence>
<protein>
    <submittedName>
        <fullName evidence="4">Uncharacterized protein</fullName>
    </submittedName>
</protein>
<dbReference type="InterPro" id="IPR021858">
    <property type="entry name" value="Fun_TF"/>
</dbReference>
<dbReference type="GO" id="GO:0003700">
    <property type="term" value="F:DNA-binding transcription factor activity"/>
    <property type="evidence" value="ECO:0007669"/>
    <property type="project" value="TreeGrafter"/>
</dbReference>
<evidence type="ECO:0000256" key="2">
    <source>
        <dbReference type="ARBA" id="ARBA00023242"/>
    </source>
</evidence>
<feature type="compositionally biased region" description="Polar residues" evidence="3">
    <location>
        <begin position="192"/>
        <end position="225"/>
    </location>
</feature>
<dbReference type="RefSeq" id="XP_025557744.1">
    <property type="nucleotide sequence ID" value="XM_025711040.1"/>
</dbReference>
<evidence type="ECO:0000313" key="4">
    <source>
        <dbReference type="EMBL" id="PYH63950.1"/>
    </source>
</evidence>
<dbReference type="GO" id="GO:0000976">
    <property type="term" value="F:transcription cis-regulatory region binding"/>
    <property type="evidence" value="ECO:0007669"/>
    <property type="project" value="TreeGrafter"/>
</dbReference>
<organism evidence="4 5">
    <name type="scientific">Aspergillus vadensis (strain CBS 113365 / IMI 142717 / IBT 24658)</name>
    <dbReference type="NCBI Taxonomy" id="1448311"/>
    <lineage>
        <taxon>Eukaryota</taxon>
        <taxon>Fungi</taxon>
        <taxon>Dikarya</taxon>
        <taxon>Ascomycota</taxon>
        <taxon>Pezizomycotina</taxon>
        <taxon>Eurotiomycetes</taxon>
        <taxon>Eurotiomycetidae</taxon>
        <taxon>Eurotiales</taxon>
        <taxon>Aspergillaceae</taxon>
        <taxon>Aspergillus</taxon>
        <taxon>Aspergillus subgen. Circumdati</taxon>
    </lineage>
</organism>
<dbReference type="AlphaFoldDB" id="A0A319B171"/>
<feature type="compositionally biased region" description="Low complexity" evidence="3">
    <location>
        <begin position="160"/>
        <end position="171"/>
    </location>
</feature>
<dbReference type="GO" id="GO:0005634">
    <property type="term" value="C:nucleus"/>
    <property type="evidence" value="ECO:0007669"/>
    <property type="project" value="UniProtKB-SubCell"/>
</dbReference>
<sequence>MPRTSSHAYVVDMYEDRFHQALHHLFDAAISTPAWNLRCELHLGTSILQFPGRPDQFFSLIPVAAGSGHFSLRLPQYGARKVSAKCLILAQSARATPAATSSHRRRHLLSVRAPDAPVAPTTYLRSEKAQAHLKWLSHLPIPLATSGVSKSGTRTESKPRGSLLRGNGSSSHPGSEDTRALEPIADEGDGTSVRSSTRLSPSAAPTPTTWSITNLARRQNCQSLKQRGGKPVATDSEPARIENSTSPSASTITLFRFNSLSARSASIDVSLPRPYGSTLPNMAHLADDLQFYLNIIELALQHGSLLYAVVGFSAYHHCVQNNSGKLYSFLKYYNIALKLLRKSLSSGELHNEATLITVLVLATFEESIGNWVNLMCTIRLHKH</sequence>
<gene>
    <name evidence="4" type="ORF">BO88DRAFT_458466</name>
</gene>
<proteinExistence type="predicted"/>
<feature type="region of interest" description="Disordered" evidence="3">
    <location>
        <begin position="146"/>
        <end position="245"/>
    </location>
</feature>
<keyword evidence="5" id="KW-1185">Reference proteome</keyword>
<evidence type="ECO:0000313" key="5">
    <source>
        <dbReference type="Proteomes" id="UP000248405"/>
    </source>
</evidence>
<name>A0A319B171_ASPVC</name>
<dbReference type="GO" id="GO:0045944">
    <property type="term" value="P:positive regulation of transcription by RNA polymerase II"/>
    <property type="evidence" value="ECO:0007669"/>
    <property type="project" value="TreeGrafter"/>
</dbReference>
<dbReference type="OrthoDB" id="5278208at2759"/>
<dbReference type="PANTHER" id="PTHR37534:SF10">
    <property type="entry name" value="ZN(II)2CYS6 TRANSCRIPTION FACTOR (EUROFUNG)"/>
    <property type="match status" value="1"/>
</dbReference>
<dbReference type="EMBL" id="KZ821647">
    <property type="protein sequence ID" value="PYH63950.1"/>
    <property type="molecule type" value="Genomic_DNA"/>
</dbReference>
<dbReference type="PANTHER" id="PTHR37534">
    <property type="entry name" value="TRANSCRIPTIONAL ACTIVATOR PROTEIN UGA3"/>
    <property type="match status" value="1"/>
</dbReference>
<evidence type="ECO:0000256" key="1">
    <source>
        <dbReference type="ARBA" id="ARBA00004123"/>
    </source>
</evidence>
<keyword evidence="2" id="KW-0539">Nucleus</keyword>
<reference evidence="4" key="1">
    <citation type="submission" date="2016-12" db="EMBL/GenBank/DDBJ databases">
        <title>The genomes of Aspergillus section Nigri reveals drivers in fungal speciation.</title>
        <authorList>
            <consortium name="DOE Joint Genome Institute"/>
            <person name="Vesth T.C."/>
            <person name="Nybo J."/>
            <person name="Theobald S."/>
            <person name="Brandl J."/>
            <person name="Frisvad J.C."/>
            <person name="Nielsen K.F."/>
            <person name="Lyhne E.K."/>
            <person name="Kogle M.E."/>
            <person name="Kuo A."/>
            <person name="Riley R."/>
            <person name="Clum A."/>
            <person name="Nolan M."/>
            <person name="Lipzen A."/>
            <person name="Salamov A."/>
            <person name="Henrissat B."/>
            <person name="Wiebenga A."/>
            <person name="De Vries R.P."/>
            <person name="Grigoriev I.V."/>
            <person name="Mortensen U.H."/>
            <person name="Andersen M.R."/>
            <person name="Baker S.E."/>
        </authorList>
    </citation>
    <scope>NUCLEOTIDE SEQUENCE [LARGE SCALE GENOMIC DNA]</scope>
    <source>
        <strain evidence="4">CBS 113365</strain>
    </source>
</reference>
<dbReference type="Pfam" id="PF11951">
    <property type="entry name" value="Fungal_trans_2"/>
    <property type="match status" value="1"/>
</dbReference>
<dbReference type="Proteomes" id="UP000248405">
    <property type="component" value="Unassembled WGS sequence"/>
</dbReference>
<comment type="subcellular location">
    <subcellularLocation>
        <location evidence="1">Nucleus</location>
    </subcellularLocation>
</comment>
<dbReference type="GeneID" id="37215632"/>